<keyword evidence="2" id="KW-0342">GTP-binding</keyword>
<evidence type="ECO:0000256" key="1">
    <source>
        <dbReference type="ARBA" id="ARBA00022741"/>
    </source>
</evidence>
<dbReference type="AlphaFoldDB" id="D6BFU3"/>
<sequence>MQEKIKIITIKNYQNSILEDYFKDNENIRFLELASNENVEKFNNNISGNDIIFLRTNEENIEKLLEIGKALKEKGIIIATVLEEKIVMKNKEVLENSINAIFPVTKKEDIENLLLEIIKMVSNIAFEDGFINLDFEDIKSILKDSGIAIFGSLNIKKQIIEKELINNVNYPFHNKTLKDSKKILIHLDALQGTGMAEGQLITDILRNESGKKIEDIMFSLRIDNNLKNRIECSFVAGKFRNE</sequence>
<reference evidence="3 4" key="2">
    <citation type="submission" date="2013-10" db="EMBL/GenBank/DDBJ databases">
        <title>The Genome Sequence of Fusobacterium nucleatum subsp. animalis D11.</title>
        <authorList>
            <consortium name="The Broad Institute Genomics Platform"/>
            <person name="Earl A."/>
            <person name="Ward D."/>
            <person name="Feldgarden M."/>
            <person name="Gevers D."/>
            <person name="Kostic A."/>
            <person name="Garrett W."/>
            <person name="Young S.K."/>
            <person name="Zeng Q."/>
            <person name="Gargeya S."/>
            <person name="Fitzgerald M."/>
            <person name="Abouelleil A."/>
            <person name="Alvarado L."/>
            <person name="Berlin A.M."/>
            <person name="Chapman S.B."/>
            <person name="Gainer-Dewar J."/>
            <person name="Goldberg J."/>
            <person name="Gnerre S."/>
            <person name="Griggs A."/>
            <person name="Gujja S."/>
            <person name="Hansen M."/>
            <person name="Howarth C."/>
            <person name="Imamovic A."/>
            <person name="Ireland A."/>
            <person name="Larimer J."/>
            <person name="McCowan C."/>
            <person name="Murphy C."/>
            <person name="Pearson M."/>
            <person name="Poon T.W."/>
            <person name="Priest M."/>
            <person name="Roberts A."/>
            <person name="Saif S."/>
            <person name="Shea T."/>
            <person name="Sykes S."/>
            <person name="Wortman J."/>
            <person name="Nusbaum C."/>
            <person name="Birren B."/>
        </authorList>
    </citation>
    <scope>NUCLEOTIDE SEQUENCE [LARGE SCALE GENOMIC DNA]</scope>
    <source>
        <strain evidence="3 4">D11</strain>
    </source>
</reference>
<evidence type="ECO:0000313" key="4">
    <source>
        <dbReference type="Proteomes" id="UP000004650"/>
    </source>
</evidence>
<dbReference type="InterPro" id="IPR037103">
    <property type="entry name" value="Tubulin/FtsZ-like_C"/>
</dbReference>
<dbReference type="InterPro" id="IPR003008">
    <property type="entry name" value="Tubulin_FtsZ_GTPase"/>
</dbReference>
<keyword evidence="3" id="KW-0132">Cell division</keyword>
<dbReference type="Proteomes" id="UP000004650">
    <property type="component" value="Unassembled WGS sequence"/>
</dbReference>
<dbReference type="Gene3D" id="3.30.1330.20">
    <property type="entry name" value="Tubulin/FtsZ, C-terminal domain"/>
    <property type="match status" value="1"/>
</dbReference>
<dbReference type="GO" id="GO:0005525">
    <property type="term" value="F:GTP binding"/>
    <property type="evidence" value="ECO:0007669"/>
    <property type="project" value="UniProtKB-KW"/>
</dbReference>
<keyword evidence="1" id="KW-0547">Nucleotide-binding</keyword>
<comment type="caution">
    <text evidence="3">The sequence shown here is derived from an EMBL/GenBank/DDBJ whole genome shotgun (WGS) entry which is preliminary data.</text>
</comment>
<reference evidence="4" key="1">
    <citation type="submission" date="2009-02" db="EMBL/GenBank/DDBJ databases">
        <title>The Genome Sequence of Shigella sp. D9.</title>
        <authorList>
            <consortium name="The Broad Institute Genome Sequencing Platform"/>
            <person name="Ward D."/>
            <person name="Young S.K."/>
            <person name="Kodira C.D."/>
            <person name="Zeng Q."/>
            <person name="Koehrsen M."/>
            <person name="Alvarado L."/>
            <person name="Berlin A."/>
            <person name="Borenstein D."/>
            <person name="Chen Z."/>
            <person name="Engels R."/>
            <person name="Freedman E."/>
            <person name="Gellesch M."/>
            <person name="Goldberg J."/>
            <person name="Griggs A."/>
            <person name="Gujja S."/>
            <person name="Heiman D."/>
            <person name="Hepburn T."/>
            <person name="Howarth C."/>
            <person name="Jen D."/>
            <person name="Larson L."/>
            <person name="Lewis B."/>
            <person name="Mehta T."/>
            <person name="Park D."/>
            <person name="Pearson M."/>
            <person name="Roberts A."/>
            <person name="Saif S."/>
            <person name="Shea T."/>
            <person name="Shenoy N."/>
            <person name="Sisk P."/>
            <person name="Stolte C."/>
            <person name="Sykes S."/>
            <person name="Walk T."/>
            <person name="White J."/>
            <person name="Yandava C."/>
            <person name="Allen-Vercoe E."/>
            <person name="Strauss J."/>
            <person name="Sibley C."/>
            <person name="White A."/>
            <person name="Ambrose C."/>
            <person name="Lander E."/>
            <person name="Nusbaum C."/>
            <person name="Galagan J."/>
            <person name="Birren B."/>
        </authorList>
    </citation>
    <scope>NUCLEOTIDE SEQUENCE [LARGE SCALE GENOMIC DNA]</scope>
    <source>
        <strain evidence="4">D11</strain>
    </source>
</reference>
<protein>
    <submittedName>
        <fullName evidence="3">Cell division protein FtsZ</fullName>
    </submittedName>
</protein>
<accession>D6BFU3</accession>
<dbReference type="GO" id="GO:0051301">
    <property type="term" value="P:cell division"/>
    <property type="evidence" value="ECO:0007669"/>
    <property type="project" value="UniProtKB-KW"/>
</dbReference>
<evidence type="ECO:0000313" key="3">
    <source>
        <dbReference type="EMBL" id="EFD81040.2"/>
    </source>
</evidence>
<evidence type="ECO:0000256" key="2">
    <source>
        <dbReference type="ARBA" id="ARBA00023134"/>
    </source>
</evidence>
<name>D6BFU3_9FUSO</name>
<dbReference type="EMBL" id="ACDS02000092">
    <property type="protein sequence ID" value="EFD81040.2"/>
    <property type="molecule type" value="Genomic_DNA"/>
</dbReference>
<gene>
    <name evidence="3" type="ORF">PSAG_01075</name>
</gene>
<keyword evidence="3" id="KW-0131">Cell cycle</keyword>
<organism evidence="3 4">
    <name type="scientific">Fusobacterium animalis D11</name>
    <dbReference type="NCBI Taxonomy" id="556264"/>
    <lineage>
        <taxon>Bacteria</taxon>
        <taxon>Fusobacteriati</taxon>
        <taxon>Fusobacteriota</taxon>
        <taxon>Fusobacteriia</taxon>
        <taxon>Fusobacteriales</taxon>
        <taxon>Fusobacteriaceae</taxon>
        <taxon>Fusobacterium</taxon>
    </lineage>
</organism>
<dbReference type="PRINTS" id="PR00423">
    <property type="entry name" value="CELLDVISFTSZ"/>
</dbReference>
<dbReference type="InterPro" id="IPR008280">
    <property type="entry name" value="Tub_FtsZ_C"/>
</dbReference>
<proteinExistence type="predicted"/>
<dbReference type="SUPFAM" id="SSF55307">
    <property type="entry name" value="Tubulin C-terminal domain-like"/>
    <property type="match status" value="1"/>
</dbReference>